<organism evidence="1 2">
    <name type="scientific">Massilimicrobiota timonensis</name>
    <dbReference type="NCBI Taxonomy" id="1776392"/>
    <lineage>
        <taxon>Bacteria</taxon>
        <taxon>Bacillati</taxon>
        <taxon>Bacillota</taxon>
        <taxon>Erysipelotrichia</taxon>
        <taxon>Erysipelotrichales</taxon>
        <taxon>Erysipelotrichaceae</taxon>
        <taxon>Massilimicrobiota</taxon>
    </lineage>
</organism>
<accession>A0A1Y4SYH7</accession>
<dbReference type="AlphaFoldDB" id="A0A1Y4SYH7"/>
<dbReference type="InterPro" id="IPR013493">
    <property type="entry name" value="CHP02677"/>
</dbReference>
<gene>
    <name evidence="1" type="ORF">B5E75_04895</name>
</gene>
<name>A0A1Y4SYH7_9FIRM</name>
<dbReference type="NCBIfam" id="TIGR02677">
    <property type="entry name" value="TIGR02677 family protein"/>
    <property type="match status" value="1"/>
</dbReference>
<keyword evidence="2" id="KW-1185">Reference proteome</keyword>
<evidence type="ECO:0000313" key="2">
    <source>
        <dbReference type="Proteomes" id="UP000195305"/>
    </source>
</evidence>
<dbReference type="RefSeq" id="WP_087357671.1">
    <property type="nucleotide sequence ID" value="NZ_AP031415.1"/>
</dbReference>
<dbReference type="OrthoDB" id="1639410at2"/>
<dbReference type="EMBL" id="NFLJ01000011">
    <property type="protein sequence ID" value="OUQ34988.1"/>
    <property type="molecule type" value="Genomic_DNA"/>
</dbReference>
<protein>
    <submittedName>
        <fullName evidence="1">TIGR02677 family protein</fullName>
    </submittedName>
</protein>
<sequence>MKVYDKLLKPIKEVNYLRADNVDRYRLIIRYFFLEYEKIHYWIHKEEVYEEIRQIEGYQDYTLEQCQQDLQQLTQWQNLTASQDSNKVRTIDDFKNKKYRYQLSEYTVEIERMTLRLENLEIEGASLEPTLLERIYHQLTQVKDISQKENSDVNGWLNLLMNDFVRLNQNYQDYIKTLNSAKAEELMKTTEFLVYKDKIIMYLREFVMTMQNTGALISSLMRNIDENDLELIFQKATDYELSIPRIGRALKREDVYQNFKDKWLSLYYWFVGQDGYNEVDHLYDISNEIIRKMTRYAQQISEMINRGSHRKEQYIHIAEIFEKCQDINEAHCMSAYIFGVEDCLHLNYITPRLSEDIHMGVYQDHPSYIQFDPHSRIVRKKTVRKPAEDHTFERMEQQLMIEAEYAKQMEKIQELIVNNQIDFSSLPVIDANTRKTLLMWLSKALGQESLSSKTDDGRVYMIDKSEANQMCEVECIDGHFIMPKFKIIFKEKVHE</sequence>
<dbReference type="Pfam" id="PF09660">
    <property type="entry name" value="DUF2397"/>
    <property type="match status" value="1"/>
</dbReference>
<dbReference type="Proteomes" id="UP000195305">
    <property type="component" value="Unassembled WGS sequence"/>
</dbReference>
<evidence type="ECO:0000313" key="1">
    <source>
        <dbReference type="EMBL" id="OUQ34988.1"/>
    </source>
</evidence>
<proteinExistence type="predicted"/>
<comment type="caution">
    <text evidence="1">The sequence shown here is derived from an EMBL/GenBank/DDBJ whole genome shotgun (WGS) entry which is preliminary data.</text>
</comment>
<reference evidence="1 2" key="1">
    <citation type="journal article" date="2018" name="BMC Genomics">
        <title>Whole genome sequencing and function prediction of 133 gut anaerobes isolated from chicken caecum in pure cultures.</title>
        <authorList>
            <person name="Medvecky M."/>
            <person name="Cejkova D."/>
            <person name="Polansky O."/>
            <person name="Karasova D."/>
            <person name="Kubasova T."/>
            <person name="Cizek A."/>
            <person name="Rychlik I."/>
        </authorList>
    </citation>
    <scope>NUCLEOTIDE SEQUENCE [LARGE SCALE GENOMIC DNA]</scope>
    <source>
        <strain evidence="1 2">An13</strain>
    </source>
</reference>